<evidence type="ECO:0000313" key="2">
    <source>
        <dbReference type="Proteomes" id="UP000006729"/>
    </source>
</evidence>
<protein>
    <submittedName>
        <fullName evidence="1">Uncharacterized protein</fullName>
    </submittedName>
</protein>
<organism evidence="1 2">
    <name type="scientific">Populus trichocarpa</name>
    <name type="common">Western balsam poplar</name>
    <name type="synonym">Populus balsamifera subsp. trichocarpa</name>
    <dbReference type="NCBI Taxonomy" id="3694"/>
    <lineage>
        <taxon>Eukaryota</taxon>
        <taxon>Viridiplantae</taxon>
        <taxon>Streptophyta</taxon>
        <taxon>Embryophyta</taxon>
        <taxon>Tracheophyta</taxon>
        <taxon>Spermatophyta</taxon>
        <taxon>Magnoliopsida</taxon>
        <taxon>eudicotyledons</taxon>
        <taxon>Gunneridae</taxon>
        <taxon>Pentapetalae</taxon>
        <taxon>rosids</taxon>
        <taxon>fabids</taxon>
        <taxon>Malpighiales</taxon>
        <taxon>Salicaceae</taxon>
        <taxon>Saliceae</taxon>
        <taxon>Populus</taxon>
    </lineage>
</organism>
<accession>A0A3N7G2R0</accession>
<dbReference type="AlphaFoldDB" id="A0A3N7G2R0"/>
<dbReference type="EMBL" id="CM009305">
    <property type="protein sequence ID" value="RQP01478.1"/>
    <property type="molecule type" value="Genomic_DNA"/>
</dbReference>
<dbReference type="Proteomes" id="UP000006729">
    <property type="component" value="Chromosome 16"/>
</dbReference>
<sequence length="40" mass="4776">MVRRSCKGMLRNLLQIIVHLQRPLRQQDHRIVTTEVSTFT</sequence>
<name>A0A3N7G2R0_POPTR</name>
<keyword evidence="2" id="KW-1185">Reference proteome</keyword>
<reference evidence="1 2" key="1">
    <citation type="journal article" date="2006" name="Science">
        <title>The genome of black cottonwood, Populus trichocarpa (Torr. &amp; Gray).</title>
        <authorList>
            <person name="Tuskan G.A."/>
            <person name="Difazio S."/>
            <person name="Jansson S."/>
            <person name="Bohlmann J."/>
            <person name="Grigoriev I."/>
            <person name="Hellsten U."/>
            <person name="Putnam N."/>
            <person name="Ralph S."/>
            <person name="Rombauts S."/>
            <person name="Salamov A."/>
            <person name="Schein J."/>
            <person name="Sterck L."/>
            <person name="Aerts A."/>
            <person name="Bhalerao R.R."/>
            <person name="Bhalerao R.P."/>
            <person name="Blaudez D."/>
            <person name="Boerjan W."/>
            <person name="Brun A."/>
            <person name="Brunner A."/>
            <person name="Busov V."/>
            <person name="Campbell M."/>
            <person name="Carlson J."/>
            <person name="Chalot M."/>
            <person name="Chapman J."/>
            <person name="Chen G.L."/>
            <person name="Cooper D."/>
            <person name="Coutinho P.M."/>
            <person name="Couturier J."/>
            <person name="Covert S."/>
            <person name="Cronk Q."/>
            <person name="Cunningham R."/>
            <person name="Davis J."/>
            <person name="Degroeve S."/>
            <person name="Dejardin A."/>
            <person name="Depamphilis C."/>
            <person name="Detter J."/>
            <person name="Dirks B."/>
            <person name="Dubchak I."/>
            <person name="Duplessis S."/>
            <person name="Ehlting J."/>
            <person name="Ellis B."/>
            <person name="Gendler K."/>
            <person name="Goodstein D."/>
            <person name="Gribskov M."/>
            <person name="Grimwood J."/>
            <person name="Groover A."/>
            <person name="Gunter L."/>
            <person name="Hamberger B."/>
            <person name="Heinze B."/>
            <person name="Helariutta Y."/>
            <person name="Henrissat B."/>
            <person name="Holligan D."/>
            <person name="Holt R."/>
            <person name="Huang W."/>
            <person name="Islam-Faridi N."/>
            <person name="Jones S."/>
            <person name="Jones-Rhoades M."/>
            <person name="Jorgensen R."/>
            <person name="Joshi C."/>
            <person name="Kangasjarvi J."/>
            <person name="Karlsson J."/>
            <person name="Kelleher C."/>
            <person name="Kirkpatrick R."/>
            <person name="Kirst M."/>
            <person name="Kohler A."/>
            <person name="Kalluri U."/>
            <person name="Larimer F."/>
            <person name="Leebens-Mack J."/>
            <person name="Leple J.C."/>
            <person name="Locascio P."/>
            <person name="Lou Y."/>
            <person name="Lucas S."/>
            <person name="Martin F."/>
            <person name="Montanini B."/>
            <person name="Napoli C."/>
            <person name="Nelson D.R."/>
            <person name="Nelson C."/>
            <person name="Nieminen K."/>
            <person name="Nilsson O."/>
            <person name="Pereda V."/>
            <person name="Peter G."/>
            <person name="Philippe R."/>
            <person name="Pilate G."/>
            <person name="Poliakov A."/>
            <person name="Razumovskaya J."/>
            <person name="Richardson P."/>
            <person name="Rinaldi C."/>
            <person name="Ritland K."/>
            <person name="Rouze P."/>
            <person name="Ryaboy D."/>
            <person name="Schmutz J."/>
            <person name="Schrader J."/>
            <person name="Segerman B."/>
            <person name="Shin H."/>
            <person name="Siddiqui A."/>
            <person name="Sterky F."/>
            <person name="Terry A."/>
            <person name="Tsai C.J."/>
            <person name="Uberbacher E."/>
            <person name="Unneberg P."/>
            <person name="Vahala J."/>
            <person name="Wall K."/>
            <person name="Wessler S."/>
            <person name="Yang G."/>
            <person name="Yin T."/>
            <person name="Douglas C."/>
            <person name="Marra M."/>
            <person name="Sandberg G."/>
            <person name="Van de Peer Y."/>
            <person name="Rokhsar D."/>
        </authorList>
    </citation>
    <scope>NUCLEOTIDE SEQUENCE [LARGE SCALE GENOMIC DNA]</scope>
    <source>
        <strain evidence="2">cv. Nisqually</strain>
    </source>
</reference>
<evidence type="ECO:0000313" key="1">
    <source>
        <dbReference type="EMBL" id="RQP01478.1"/>
    </source>
</evidence>
<gene>
    <name evidence="1" type="ORF">POPTR_016G081501</name>
</gene>
<dbReference type="InParanoid" id="A0A3N7G2R0"/>
<proteinExistence type="predicted"/>